<proteinExistence type="predicted"/>
<evidence type="ECO:0000313" key="4">
    <source>
        <dbReference type="EMBL" id="CAA7267027.1"/>
    </source>
</evidence>
<evidence type="ECO:0000256" key="2">
    <source>
        <dbReference type="SAM" id="Phobius"/>
    </source>
</evidence>
<dbReference type="Pfam" id="PF00149">
    <property type="entry name" value="Metallophos"/>
    <property type="match status" value="1"/>
</dbReference>
<name>A0A8S0WNZ7_CYCAE</name>
<gene>
    <name evidence="4" type="ORF">AAE3_LOCUS9399</name>
</gene>
<dbReference type="PANTHER" id="PTHR42850:SF4">
    <property type="entry name" value="ZINC-DEPENDENT ENDOPOLYPHOSPHATASE"/>
    <property type="match status" value="1"/>
</dbReference>
<comment type="caution">
    <text evidence="4">The sequence shown here is derived from an EMBL/GenBank/DDBJ whole genome shotgun (WGS) entry which is preliminary data.</text>
</comment>
<evidence type="ECO:0000313" key="5">
    <source>
        <dbReference type="Proteomes" id="UP000467700"/>
    </source>
</evidence>
<dbReference type="GO" id="GO:0006798">
    <property type="term" value="P:polyphosphate catabolic process"/>
    <property type="evidence" value="ECO:0007669"/>
    <property type="project" value="TreeGrafter"/>
</dbReference>
<keyword evidence="5" id="KW-1185">Reference proteome</keyword>
<feature type="region of interest" description="Disordered" evidence="1">
    <location>
        <begin position="452"/>
        <end position="505"/>
    </location>
</feature>
<feature type="compositionally biased region" description="Acidic residues" evidence="1">
    <location>
        <begin position="459"/>
        <end position="475"/>
    </location>
</feature>
<evidence type="ECO:0000256" key="1">
    <source>
        <dbReference type="SAM" id="MobiDB-lite"/>
    </source>
</evidence>
<reference evidence="4 5" key="1">
    <citation type="submission" date="2020-01" db="EMBL/GenBank/DDBJ databases">
        <authorList>
            <person name="Gupta K D."/>
        </authorList>
    </citation>
    <scope>NUCLEOTIDE SEQUENCE [LARGE SCALE GENOMIC DNA]</scope>
</reference>
<sequence length="518" mass="59049">MPFWQLRQIVAYGTLSFFLVFVLSFGVADSLLRLYPEGVQRAWGIIKAFEAGADDSLSIPDFTHYEQVKTLDEDQFPLDDLTRRVIIVGDIHGMMKPFKKLLKRVDYSPSKDLLIHVGDVMVKGPHSDSMAVLHYLASHNITGVRGNHDQQIIEWRGWLNWIISLPGGRCWLENLEKKWSDSQEDDDDLSLELWMDNERISSAKSEKKWWKLIPEGWVLFTEHYRIAREMSKAQFQYLLDLPLRLYAPSAHLFIAHAGMLAANPKYPLDDKKNQPLARVPVPSRHRFYNDSFNDTQALVHDIEQKFSALSSHKSVHALRNLQELGLLLQIPQNVDGRLTLNMRSIVDGEVTKGKSGRPWANLWCEQMKSCVGYDAKGHINDSDDTGDLSTSDIDIRKKKGKKYRLPCYPSSVVYGHAASRGLDIKRWSFGIDTGCVYEKRLTALIIGGVTRSDFTPVEGNEDSSADEDKNEEELDDRSKHEGEEDEDEDTDIETGNWQSKRPVPFGDNARARIVSVKC</sequence>
<dbReference type="InterPro" id="IPR029052">
    <property type="entry name" value="Metallo-depent_PP-like"/>
</dbReference>
<keyword evidence="2" id="KW-0812">Transmembrane</keyword>
<dbReference type="OrthoDB" id="10267127at2759"/>
<dbReference type="EMBL" id="CACVBS010000057">
    <property type="protein sequence ID" value="CAA7267027.1"/>
    <property type="molecule type" value="Genomic_DNA"/>
</dbReference>
<dbReference type="GO" id="GO:0005737">
    <property type="term" value="C:cytoplasm"/>
    <property type="evidence" value="ECO:0007669"/>
    <property type="project" value="TreeGrafter"/>
</dbReference>
<dbReference type="GO" id="GO:0016791">
    <property type="term" value="F:phosphatase activity"/>
    <property type="evidence" value="ECO:0007669"/>
    <property type="project" value="TreeGrafter"/>
</dbReference>
<dbReference type="GO" id="GO:0000298">
    <property type="term" value="F:endopolyphosphatase activity"/>
    <property type="evidence" value="ECO:0007669"/>
    <property type="project" value="TreeGrafter"/>
</dbReference>
<dbReference type="InterPro" id="IPR050126">
    <property type="entry name" value="Ap4A_hydrolase"/>
</dbReference>
<keyword evidence="2" id="KW-1133">Transmembrane helix</keyword>
<dbReference type="AlphaFoldDB" id="A0A8S0WNZ7"/>
<protein>
    <recommendedName>
        <fullName evidence="3">Calcineurin-like phosphoesterase domain-containing protein</fullName>
    </recommendedName>
</protein>
<feature type="domain" description="Calcineurin-like phosphoesterase" evidence="3">
    <location>
        <begin position="84"/>
        <end position="227"/>
    </location>
</feature>
<feature type="transmembrane region" description="Helical" evidence="2">
    <location>
        <begin position="9"/>
        <end position="28"/>
    </location>
</feature>
<keyword evidence="2" id="KW-0472">Membrane</keyword>
<dbReference type="InterPro" id="IPR004843">
    <property type="entry name" value="Calcineurin-like_PHP"/>
</dbReference>
<evidence type="ECO:0000259" key="3">
    <source>
        <dbReference type="Pfam" id="PF00149"/>
    </source>
</evidence>
<dbReference type="PANTHER" id="PTHR42850">
    <property type="entry name" value="METALLOPHOSPHOESTERASE"/>
    <property type="match status" value="1"/>
</dbReference>
<dbReference type="Proteomes" id="UP000467700">
    <property type="component" value="Unassembled WGS sequence"/>
</dbReference>
<organism evidence="4 5">
    <name type="scientific">Cyclocybe aegerita</name>
    <name type="common">Black poplar mushroom</name>
    <name type="synonym">Agrocybe aegerita</name>
    <dbReference type="NCBI Taxonomy" id="1973307"/>
    <lineage>
        <taxon>Eukaryota</taxon>
        <taxon>Fungi</taxon>
        <taxon>Dikarya</taxon>
        <taxon>Basidiomycota</taxon>
        <taxon>Agaricomycotina</taxon>
        <taxon>Agaricomycetes</taxon>
        <taxon>Agaricomycetidae</taxon>
        <taxon>Agaricales</taxon>
        <taxon>Agaricineae</taxon>
        <taxon>Bolbitiaceae</taxon>
        <taxon>Cyclocybe</taxon>
    </lineage>
</organism>
<accession>A0A8S0WNZ7</accession>
<dbReference type="SUPFAM" id="SSF56300">
    <property type="entry name" value="Metallo-dependent phosphatases"/>
    <property type="match status" value="1"/>
</dbReference>
<feature type="compositionally biased region" description="Acidic residues" evidence="1">
    <location>
        <begin position="483"/>
        <end position="492"/>
    </location>
</feature>
<dbReference type="Gene3D" id="3.60.21.10">
    <property type="match status" value="1"/>
</dbReference>